<proteinExistence type="inferred from homology"/>
<evidence type="ECO:0000256" key="4">
    <source>
        <dbReference type="ARBA" id="ARBA00023082"/>
    </source>
</evidence>
<evidence type="ECO:0000256" key="5">
    <source>
        <dbReference type="ARBA" id="ARBA00023125"/>
    </source>
</evidence>
<reference evidence="10 11" key="1">
    <citation type="submission" date="2021-06" db="EMBL/GenBank/DDBJ databases">
        <title>Actinoplanes lichenicola sp. nov., and Actinoplanes ovalisporus sp. nov., isolated from lichen in Thailand.</title>
        <authorList>
            <person name="Saeng-In P."/>
            <person name="Kanchanasin P."/>
            <person name="Yuki M."/>
            <person name="Kudo T."/>
            <person name="Ohkuma M."/>
            <person name="Phongsopitanun W."/>
            <person name="Tanasupawat S."/>
        </authorList>
    </citation>
    <scope>NUCLEOTIDE SEQUENCE [LARGE SCALE GENOMIC DNA]</scope>
    <source>
        <strain evidence="10 11">NBRC 110975</strain>
    </source>
</reference>
<dbReference type="Gene3D" id="1.10.1740.10">
    <property type="match status" value="1"/>
</dbReference>
<dbReference type="Proteomes" id="UP001519654">
    <property type="component" value="Unassembled WGS sequence"/>
</dbReference>
<dbReference type="CDD" id="cd06171">
    <property type="entry name" value="Sigma70_r4"/>
    <property type="match status" value="1"/>
</dbReference>
<dbReference type="InterPro" id="IPR036388">
    <property type="entry name" value="WH-like_DNA-bd_sf"/>
</dbReference>
<dbReference type="InterPro" id="IPR000838">
    <property type="entry name" value="RNA_pol_sigma70_ECF_CS"/>
</dbReference>
<dbReference type="InterPro" id="IPR032710">
    <property type="entry name" value="NTF2-like_dom_sf"/>
</dbReference>
<dbReference type="InterPro" id="IPR014284">
    <property type="entry name" value="RNA_pol_sigma-70_dom"/>
</dbReference>
<dbReference type="InterPro" id="IPR007627">
    <property type="entry name" value="RNA_pol_sigma70_r2"/>
</dbReference>
<protein>
    <recommendedName>
        <fullName evidence="7">RNA polymerase sigma factor</fullName>
    </recommendedName>
</protein>
<dbReference type="InterPro" id="IPR013325">
    <property type="entry name" value="RNA_pol_sigma_r2"/>
</dbReference>
<dbReference type="InterPro" id="IPR013249">
    <property type="entry name" value="RNA_pol_sigma70_r4_t2"/>
</dbReference>
<dbReference type="Pfam" id="PF04542">
    <property type="entry name" value="Sigma70_r2"/>
    <property type="match status" value="1"/>
</dbReference>
<dbReference type="PROSITE" id="PS01063">
    <property type="entry name" value="SIGMA70_ECF"/>
    <property type="match status" value="1"/>
</dbReference>
<dbReference type="PANTHER" id="PTHR43133:SF65">
    <property type="entry name" value="ECF RNA POLYMERASE SIGMA FACTOR SIGG"/>
    <property type="match status" value="1"/>
</dbReference>
<comment type="similarity">
    <text evidence="1 7">Belongs to the sigma-70 factor family. ECF subfamily.</text>
</comment>
<dbReference type="Pfam" id="PF08281">
    <property type="entry name" value="Sigma70_r4_2"/>
    <property type="match status" value="1"/>
</dbReference>
<organism evidence="10 11">
    <name type="scientific">Paractinoplanes bogorensis</name>
    <dbReference type="NCBI Taxonomy" id="1610840"/>
    <lineage>
        <taxon>Bacteria</taxon>
        <taxon>Bacillati</taxon>
        <taxon>Actinomycetota</taxon>
        <taxon>Actinomycetes</taxon>
        <taxon>Micromonosporales</taxon>
        <taxon>Micromonosporaceae</taxon>
        <taxon>Paractinoplanes</taxon>
    </lineage>
</organism>
<evidence type="ECO:0000259" key="8">
    <source>
        <dbReference type="Pfam" id="PF04542"/>
    </source>
</evidence>
<comment type="caution">
    <text evidence="10">The sequence shown here is derived from an EMBL/GenBank/DDBJ whole genome shotgun (WGS) entry which is preliminary data.</text>
</comment>
<dbReference type="SUPFAM" id="SSF88659">
    <property type="entry name" value="Sigma3 and sigma4 domains of RNA polymerase sigma factors"/>
    <property type="match status" value="1"/>
</dbReference>
<evidence type="ECO:0000313" key="11">
    <source>
        <dbReference type="Proteomes" id="UP001519654"/>
    </source>
</evidence>
<keyword evidence="4 7" id="KW-0731">Sigma factor</keyword>
<evidence type="ECO:0000313" key="10">
    <source>
        <dbReference type="EMBL" id="MBU2666005.1"/>
    </source>
</evidence>
<keyword evidence="11" id="KW-1185">Reference proteome</keyword>
<feature type="domain" description="RNA polymerase sigma-70 region 2" evidence="8">
    <location>
        <begin position="22"/>
        <end position="84"/>
    </location>
</feature>
<evidence type="ECO:0000259" key="9">
    <source>
        <dbReference type="Pfam" id="PF08281"/>
    </source>
</evidence>
<feature type="domain" description="RNA polymerase sigma factor 70 region 4 type 2" evidence="9">
    <location>
        <begin position="148"/>
        <end position="193"/>
    </location>
</feature>
<dbReference type="InterPro" id="IPR039425">
    <property type="entry name" value="RNA_pol_sigma-70-like"/>
</dbReference>
<keyword evidence="3 7" id="KW-0805">Transcription regulation</keyword>
<dbReference type="Gene3D" id="3.10.450.50">
    <property type="match status" value="1"/>
</dbReference>
<evidence type="ECO:0000256" key="6">
    <source>
        <dbReference type="ARBA" id="ARBA00023163"/>
    </source>
</evidence>
<dbReference type="PANTHER" id="PTHR43133">
    <property type="entry name" value="RNA POLYMERASE ECF-TYPE SIGMA FACTO"/>
    <property type="match status" value="1"/>
</dbReference>
<dbReference type="SUPFAM" id="SSF54427">
    <property type="entry name" value="NTF2-like"/>
    <property type="match status" value="1"/>
</dbReference>
<dbReference type="Gene3D" id="1.10.10.10">
    <property type="entry name" value="Winged helix-like DNA-binding domain superfamily/Winged helix DNA-binding domain"/>
    <property type="match status" value="1"/>
</dbReference>
<comment type="subunit">
    <text evidence="2">Interacts transiently with the RNA polymerase catalytic core formed by RpoA, RpoB, RpoC and RpoZ (2 alpha, 1 beta, 1 beta' and 1 omega subunit) to form the RNA polymerase holoenzyme that can initiate transcription.</text>
</comment>
<keyword evidence="5 7" id="KW-0238">DNA-binding</keyword>
<dbReference type="NCBIfam" id="NF006089">
    <property type="entry name" value="PRK08241.1"/>
    <property type="match status" value="1"/>
</dbReference>
<dbReference type="NCBIfam" id="TIGR02960">
    <property type="entry name" value="SigX5"/>
    <property type="match status" value="1"/>
</dbReference>
<evidence type="ECO:0000256" key="1">
    <source>
        <dbReference type="ARBA" id="ARBA00010641"/>
    </source>
</evidence>
<gene>
    <name evidence="10" type="ORF">KOI35_21055</name>
</gene>
<dbReference type="SUPFAM" id="SSF88946">
    <property type="entry name" value="Sigma2 domain of RNA polymerase sigma factors"/>
    <property type="match status" value="1"/>
</dbReference>
<evidence type="ECO:0000256" key="3">
    <source>
        <dbReference type="ARBA" id="ARBA00023015"/>
    </source>
</evidence>
<dbReference type="NCBIfam" id="TIGR02937">
    <property type="entry name" value="sigma70-ECF"/>
    <property type="match status" value="1"/>
</dbReference>
<dbReference type="InterPro" id="IPR014305">
    <property type="entry name" value="RNA_pol_sigma-G_actinobac"/>
</dbReference>
<keyword evidence="6 7" id="KW-0804">Transcription</keyword>
<sequence length="333" mass="35910">MHNGLVVAAEGIDDDFVAATEPYRRELFAHCYRMLGSIQDAEDVVQETYLRAWRSYGGFEGRSSVRTWLHQIATNRCLTELGRPSRRILPSGLGGPELDPDASLAPGGTGVHWLQPVPDALVVPDAADPASVVAARASVRLALVAGWQHLPPRQRAVLLLRDVLAFPAADVATMLGMTTASVKSALQRARARMAELGLTAGDIAEPAAPGARELLDQYIAAFEAADATALERLLRSDATLEATPLRTWFSGRRVCVPFLRDHLLGKPGDWRLLATSANGQPAAAVYTRDERGFLFPYGICVLTIIDGGIQRITSFGEPGLVAAFGFPPEPRHS</sequence>
<dbReference type="EMBL" id="JAHKKG010000006">
    <property type="protein sequence ID" value="MBU2666005.1"/>
    <property type="molecule type" value="Genomic_DNA"/>
</dbReference>
<accession>A0ABS5YRC7</accession>
<dbReference type="InterPro" id="IPR013324">
    <property type="entry name" value="RNA_pol_sigma_r3/r4-like"/>
</dbReference>
<evidence type="ECO:0000256" key="2">
    <source>
        <dbReference type="ARBA" id="ARBA00011344"/>
    </source>
</evidence>
<name>A0ABS5YRC7_9ACTN</name>
<evidence type="ECO:0000256" key="7">
    <source>
        <dbReference type="RuleBase" id="RU000716"/>
    </source>
</evidence>